<evidence type="ECO:0000313" key="5">
    <source>
        <dbReference type="Proteomes" id="UP001652445"/>
    </source>
</evidence>
<dbReference type="PANTHER" id="PTHR23526:SF2">
    <property type="entry name" value="MAJOR FACILITATOR SUPERFAMILY (MFS) PROFILE DOMAIN-CONTAINING PROTEIN"/>
    <property type="match status" value="1"/>
</dbReference>
<keyword evidence="3" id="KW-0812">Transmembrane</keyword>
<evidence type="ECO:0000256" key="1">
    <source>
        <dbReference type="ARBA" id="ARBA00004651"/>
    </source>
</evidence>
<dbReference type="Pfam" id="PF07690">
    <property type="entry name" value="MFS_1"/>
    <property type="match status" value="1"/>
</dbReference>
<dbReference type="InterPro" id="IPR052528">
    <property type="entry name" value="Sugar_transport-like"/>
</dbReference>
<dbReference type="Proteomes" id="UP001652445">
    <property type="component" value="Unassembled WGS sequence"/>
</dbReference>
<feature type="transmembrane region" description="Helical" evidence="3">
    <location>
        <begin position="189"/>
        <end position="212"/>
    </location>
</feature>
<keyword evidence="5" id="KW-1185">Reference proteome</keyword>
<feature type="transmembrane region" description="Helical" evidence="3">
    <location>
        <begin position="371"/>
        <end position="389"/>
    </location>
</feature>
<feature type="transmembrane region" description="Helical" evidence="3">
    <location>
        <begin position="301"/>
        <end position="319"/>
    </location>
</feature>
<keyword evidence="3" id="KW-0472">Membrane</keyword>
<feature type="region of interest" description="Disordered" evidence="2">
    <location>
        <begin position="1"/>
        <end position="26"/>
    </location>
</feature>
<feature type="transmembrane region" description="Helical" evidence="3">
    <location>
        <begin position="395"/>
        <end position="415"/>
    </location>
</feature>
<comment type="caution">
    <text evidence="4">The sequence shown here is derived from an EMBL/GenBank/DDBJ whole genome shotgun (WGS) entry which is preliminary data.</text>
</comment>
<feature type="transmembrane region" description="Helical" evidence="3">
    <location>
        <begin position="325"/>
        <end position="342"/>
    </location>
</feature>
<gene>
    <name evidence="4" type="ORF">OB236_29650</name>
</gene>
<feature type="transmembrane region" description="Helical" evidence="3">
    <location>
        <begin position="275"/>
        <end position="294"/>
    </location>
</feature>
<feature type="transmembrane region" description="Helical" evidence="3">
    <location>
        <begin position="36"/>
        <end position="60"/>
    </location>
</feature>
<proteinExistence type="predicted"/>
<evidence type="ECO:0000313" key="4">
    <source>
        <dbReference type="EMBL" id="MCU6796295.1"/>
    </source>
</evidence>
<protein>
    <submittedName>
        <fullName evidence="4">MFS transporter</fullName>
    </submittedName>
</protein>
<feature type="transmembrane region" description="Helical" evidence="3">
    <location>
        <begin position="99"/>
        <end position="118"/>
    </location>
</feature>
<dbReference type="InterPro" id="IPR036259">
    <property type="entry name" value="MFS_trans_sf"/>
</dbReference>
<dbReference type="EMBL" id="JAOQIO010000103">
    <property type="protein sequence ID" value="MCU6796295.1"/>
    <property type="molecule type" value="Genomic_DNA"/>
</dbReference>
<dbReference type="RefSeq" id="WP_262687115.1">
    <property type="nucleotide sequence ID" value="NZ_JAOQIO010000103.1"/>
</dbReference>
<feature type="transmembrane region" description="Helical" evidence="3">
    <location>
        <begin position="240"/>
        <end position="263"/>
    </location>
</feature>
<organism evidence="4 5">
    <name type="scientific">Paenibacillus baimaensis</name>
    <dbReference type="NCBI Taxonomy" id="2982185"/>
    <lineage>
        <taxon>Bacteria</taxon>
        <taxon>Bacillati</taxon>
        <taxon>Bacillota</taxon>
        <taxon>Bacilli</taxon>
        <taxon>Bacillales</taxon>
        <taxon>Paenibacillaceae</taxon>
        <taxon>Paenibacillus</taxon>
    </lineage>
</organism>
<name>A0ABT2UNR2_9BACL</name>
<accession>A0ABT2UNR2</accession>
<reference evidence="4 5" key="1">
    <citation type="submission" date="2022-09" db="EMBL/GenBank/DDBJ databases">
        <authorList>
            <person name="Han X.L."/>
            <person name="Wang Q."/>
            <person name="Lu T."/>
        </authorList>
    </citation>
    <scope>NUCLEOTIDE SEQUENCE [LARGE SCALE GENOMIC DNA]</scope>
    <source>
        <strain evidence="4 5">WQ 127069</strain>
    </source>
</reference>
<feature type="transmembrane region" description="Helical" evidence="3">
    <location>
        <begin position="124"/>
        <end position="147"/>
    </location>
</feature>
<keyword evidence="3" id="KW-1133">Transmembrane helix</keyword>
<dbReference type="InterPro" id="IPR011701">
    <property type="entry name" value="MFS"/>
</dbReference>
<sequence length="432" mass="47748">MRSGIKPSWGFTSDEPTNQLAPNDEQSGKLGKQVRLLLAVHGLFAAGTALSGTFVNVYLWKASHDYTIIGWYALINYIAMAIVFWAAGVWVKEHNKMNCLRLGVAVSASFYMLVLWLGDRAVDYYWVLGIILGTASGLFWLAFNIVYFEVTDPYNRDRFNGWTGLLGSVAGMIAPWIAGFIIVQMSPSSGYRLIFTISLVIFLMGVVVSFFLTKRKSEGHYEWLLPARCLLKKGTVWRTVSLALIAQGIREGVFGFLIALLVYSSTGSEMMLGNFSLITSGVALISFMVTGKLLKHKHRAAAMGWGALMMTLVIVPMFWGVNYTTLLIFGVGVGLFFPLYSIPMTSSVFDLIGVDPDCVKKREEYIIFRELSLNVGRIGGLAVFIGVVSVTVSPLAMNILLLTIGSSPLIAWLMMRKIYGYRKVQPAAEAIK</sequence>
<dbReference type="SUPFAM" id="SSF103473">
    <property type="entry name" value="MFS general substrate transporter"/>
    <property type="match status" value="1"/>
</dbReference>
<feature type="transmembrane region" description="Helical" evidence="3">
    <location>
        <begin position="159"/>
        <end position="183"/>
    </location>
</feature>
<evidence type="ECO:0000256" key="2">
    <source>
        <dbReference type="SAM" id="MobiDB-lite"/>
    </source>
</evidence>
<evidence type="ECO:0000256" key="3">
    <source>
        <dbReference type="SAM" id="Phobius"/>
    </source>
</evidence>
<dbReference type="PANTHER" id="PTHR23526">
    <property type="entry name" value="INTEGRAL MEMBRANE TRANSPORT PROTEIN-RELATED"/>
    <property type="match status" value="1"/>
</dbReference>
<feature type="compositionally biased region" description="Polar residues" evidence="2">
    <location>
        <begin position="10"/>
        <end position="25"/>
    </location>
</feature>
<feature type="transmembrane region" description="Helical" evidence="3">
    <location>
        <begin position="66"/>
        <end position="87"/>
    </location>
</feature>
<comment type="subcellular location">
    <subcellularLocation>
        <location evidence="1">Cell membrane</location>
        <topology evidence="1">Multi-pass membrane protein</topology>
    </subcellularLocation>
</comment>
<dbReference type="Gene3D" id="1.20.1250.20">
    <property type="entry name" value="MFS general substrate transporter like domains"/>
    <property type="match status" value="1"/>
</dbReference>